<dbReference type="Pfam" id="PF12663">
    <property type="entry name" value="DUF3788"/>
    <property type="match status" value="1"/>
</dbReference>
<organism evidence="1 2">
    <name type="scientific">Diplocloster agilis</name>
    <dbReference type="NCBI Taxonomy" id="2850323"/>
    <lineage>
        <taxon>Bacteria</taxon>
        <taxon>Bacillati</taxon>
        <taxon>Bacillota</taxon>
        <taxon>Clostridia</taxon>
        <taxon>Lachnospirales</taxon>
        <taxon>Lachnospiraceae</taxon>
        <taxon>Diplocloster</taxon>
    </lineage>
</organism>
<accession>A0A949K894</accession>
<dbReference type="InterPro" id="IPR024265">
    <property type="entry name" value="DUF3788"/>
</dbReference>
<gene>
    <name evidence="1" type="ORF">KTH89_15795</name>
</gene>
<name>A0A949K894_9FIRM</name>
<evidence type="ECO:0000313" key="2">
    <source>
        <dbReference type="Proteomes" id="UP000712157"/>
    </source>
</evidence>
<evidence type="ECO:0000313" key="1">
    <source>
        <dbReference type="EMBL" id="MBU9738007.1"/>
    </source>
</evidence>
<protein>
    <submittedName>
        <fullName evidence="1">DUF3788 domain-containing protein</fullName>
    </submittedName>
</protein>
<reference evidence="1" key="1">
    <citation type="submission" date="2021-06" db="EMBL/GenBank/DDBJ databases">
        <title>Description of novel taxa of the family Lachnospiraceae.</title>
        <authorList>
            <person name="Chaplin A.V."/>
            <person name="Sokolova S.R."/>
            <person name="Pikina A.P."/>
            <person name="Korzhanova M."/>
            <person name="Belova V."/>
            <person name="Korostin D."/>
            <person name="Efimov B.A."/>
        </authorList>
    </citation>
    <scope>NUCLEOTIDE SEQUENCE</scope>
    <source>
        <strain evidence="1">ASD5720</strain>
    </source>
</reference>
<comment type="caution">
    <text evidence="1">The sequence shown here is derived from an EMBL/GenBank/DDBJ whole genome shotgun (WGS) entry which is preliminary data.</text>
</comment>
<dbReference type="Proteomes" id="UP000712157">
    <property type="component" value="Unassembled WGS sequence"/>
</dbReference>
<sequence>MEWCTLYDMNHEPKMEQIDAFVHSECWDRLREYLEDTYQVSPKIEYSRCSGKPGWNVKYRKSSRALCTLYPDDGFFTCMISIGRKEASEAELLLNTCTPYVRELYAGADVFNGGRWLMIDVTDEQILMDIIELIRTRVKVRKKSN</sequence>
<dbReference type="AlphaFoldDB" id="A0A949K894"/>
<keyword evidence="2" id="KW-1185">Reference proteome</keyword>
<proteinExistence type="predicted"/>
<dbReference type="RefSeq" id="WP_158344481.1">
    <property type="nucleotide sequence ID" value="NZ_JAHQCW010000028.1"/>
</dbReference>
<dbReference type="EMBL" id="JAHQCW010000028">
    <property type="protein sequence ID" value="MBU9738007.1"/>
    <property type="molecule type" value="Genomic_DNA"/>
</dbReference>